<dbReference type="PANTHER" id="PTHR44591">
    <property type="entry name" value="STRESS RESPONSE REGULATOR PROTEIN 1"/>
    <property type="match status" value="1"/>
</dbReference>
<dbReference type="AlphaFoldDB" id="A0A1F5YDB5"/>
<evidence type="ECO:0000256" key="6">
    <source>
        <dbReference type="PROSITE-ProRule" id="PRU00169"/>
    </source>
</evidence>
<gene>
    <name evidence="8" type="ORF">A2Z06_03195</name>
</gene>
<evidence type="ECO:0000259" key="7">
    <source>
        <dbReference type="PROSITE" id="PS50110"/>
    </source>
</evidence>
<protein>
    <recommendedName>
        <fullName evidence="7">Response regulatory domain-containing protein</fullName>
    </recommendedName>
</protein>
<sequence length="119" mass="13788">MARILIVDDEEEMLKSIRLTLEGSGHECIFAMDGLEALEMARKWVPDLIILDIMLPGLDGYQVSRYLKFDSKYRHIPIIMLTAKSDEKDKRLGFEVGTNEFLRKPFTLDEFMAVVSRYV</sequence>
<feature type="domain" description="Response regulatory" evidence="7">
    <location>
        <begin position="3"/>
        <end position="119"/>
    </location>
</feature>
<reference evidence="8 9" key="1">
    <citation type="journal article" date="2016" name="Nat. Commun.">
        <title>Thousands of microbial genomes shed light on interconnected biogeochemical processes in an aquifer system.</title>
        <authorList>
            <person name="Anantharaman K."/>
            <person name="Brown C.T."/>
            <person name="Hug L.A."/>
            <person name="Sharon I."/>
            <person name="Castelle C.J."/>
            <person name="Probst A.J."/>
            <person name="Thomas B.C."/>
            <person name="Singh A."/>
            <person name="Wilkins M.J."/>
            <person name="Karaoz U."/>
            <person name="Brodie E.L."/>
            <person name="Williams K.H."/>
            <person name="Hubbard S.S."/>
            <person name="Banfield J.F."/>
        </authorList>
    </citation>
    <scope>NUCLEOTIDE SEQUENCE [LARGE SCALE GENOMIC DNA]</scope>
</reference>
<keyword evidence="3" id="KW-0805">Transcription regulation</keyword>
<dbReference type="InterPro" id="IPR011006">
    <property type="entry name" value="CheY-like_superfamily"/>
</dbReference>
<dbReference type="GO" id="GO:0003677">
    <property type="term" value="F:DNA binding"/>
    <property type="evidence" value="ECO:0007669"/>
    <property type="project" value="UniProtKB-KW"/>
</dbReference>
<dbReference type="EMBL" id="MFIW01000030">
    <property type="protein sequence ID" value="OGF97966.1"/>
    <property type="molecule type" value="Genomic_DNA"/>
</dbReference>
<dbReference type="Pfam" id="PF00072">
    <property type="entry name" value="Response_reg"/>
    <property type="match status" value="1"/>
</dbReference>
<dbReference type="PANTHER" id="PTHR44591:SF3">
    <property type="entry name" value="RESPONSE REGULATORY DOMAIN-CONTAINING PROTEIN"/>
    <property type="match status" value="1"/>
</dbReference>
<dbReference type="InterPro" id="IPR001789">
    <property type="entry name" value="Sig_transdc_resp-reg_receiver"/>
</dbReference>
<evidence type="ECO:0000256" key="4">
    <source>
        <dbReference type="ARBA" id="ARBA00023125"/>
    </source>
</evidence>
<comment type="caution">
    <text evidence="8">The sequence shown here is derived from an EMBL/GenBank/DDBJ whole genome shotgun (WGS) entry which is preliminary data.</text>
</comment>
<keyword evidence="1 6" id="KW-0597">Phosphoprotein</keyword>
<organism evidence="8 9">
    <name type="scientific">Candidatus Glassbacteria bacterium RBG_16_58_8</name>
    <dbReference type="NCBI Taxonomy" id="1817866"/>
    <lineage>
        <taxon>Bacteria</taxon>
        <taxon>Candidatus Glassiibacteriota</taxon>
    </lineage>
</organism>
<dbReference type="FunFam" id="3.40.50.2300:FF:000001">
    <property type="entry name" value="DNA-binding response regulator PhoB"/>
    <property type="match status" value="1"/>
</dbReference>
<dbReference type="GO" id="GO:0000160">
    <property type="term" value="P:phosphorelay signal transduction system"/>
    <property type="evidence" value="ECO:0007669"/>
    <property type="project" value="UniProtKB-KW"/>
</dbReference>
<proteinExistence type="predicted"/>
<dbReference type="SUPFAM" id="SSF52172">
    <property type="entry name" value="CheY-like"/>
    <property type="match status" value="1"/>
</dbReference>
<dbReference type="InterPro" id="IPR050595">
    <property type="entry name" value="Bact_response_regulator"/>
</dbReference>
<dbReference type="PROSITE" id="PS50110">
    <property type="entry name" value="RESPONSE_REGULATORY"/>
    <property type="match status" value="1"/>
</dbReference>
<feature type="modified residue" description="4-aspartylphosphate" evidence="6">
    <location>
        <position position="52"/>
    </location>
</feature>
<evidence type="ECO:0000256" key="2">
    <source>
        <dbReference type="ARBA" id="ARBA00023012"/>
    </source>
</evidence>
<evidence type="ECO:0000313" key="8">
    <source>
        <dbReference type="EMBL" id="OGF97966.1"/>
    </source>
</evidence>
<keyword evidence="2" id="KW-0902">Two-component regulatory system</keyword>
<accession>A0A1F5YDB5</accession>
<dbReference type="SMART" id="SM00448">
    <property type="entry name" value="REC"/>
    <property type="match status" value="1"/>
</dbReference>
<keyword evidence="4" id="KW-0238">DNA-binding</keyword>
<evidence type="ECO:0000256" key="3">
    <source>
        <dbReference type="ARBA" id="ARBA00023015"/>
    </source>
</evidence>
<name>A0A1F5YDB5_9BACT</name>
<dbReference type="Proteomes" id="UP000179034">
    <property type="component" value="Unassembled WGS sequence"/>
</dbReference>
<evidence type="ECO:0000256" key="5">
    <source>
        <dbReference type="ARBA" id="ARBA00023163"/>
    </source>
</evidence>
<keyword evidence="5" id="KW-0804">Transcription</keyword>
<dbReference type="Gene3D" id="3.40.50.2300">
    <property type="match status" value="1"/>
</dbReference>
<evidence type="ECO:0000313" key="9">
    <source>
        <dbReference type="Proteomes" id="UP000179034"/>
    </source>
</evidence>
<evidence type="ECO:0000256" key="1">
    <source>
        <dbReference type="ARBA" id="ARBA00022553"/>
    </source>
</evidence>